<feature type="transmembrane region" description="Helical" evidence="2">
    <location>
        <begin position="145"/>
        <end position="163"/>
    </location>
</feature>
<feature type="region of interest" description="Disordered" evidence="1">
    <location>
        <begin position="1"/>
        <end position="24"/>
    </location>
</feature>
<keyword evidence="4" id="KW-1185">Reference proteome</keyword>
<gene>
    <name evidence="3" type="ORF">ACH5RR_026225</name>
</gene>
<protein>
    <submittedName>
        <fullName evidence="3">Uncharacterized protein</fullName>
    </submittedName>
</protein>
<dbReference type="Proteomes" id="UP001630127">
    <property type="component" value="Unassembled WGS sequence"/>
</dbReference>
<evidence type="ECO:0000256" key="2">
    <source>
        <dbReference type="SAM" id="Phobius"/>
    </source>
</evidence>
<accession>A0ABD2Z1Y6</accession>
<reference evidence="3 4" key="1">
    <citation type="submission" date="2024-11" db="EMBL/GenBank/DDBJ databases">
        <title>A near-complete genome assembly of Cinchona calisaya.</title>
        <authorList>
            <person name="Lian D.C."/>
            <person name="Zhao X.W."/>
            <person name="Wei L."/>
        </authorList>
    </citation>
    <scope>NUCLEOTIDE SEQUENCE [LARGE SCALE GENOMIC DNA]</scope>
    <source>
        <tissue evidence="3">Nenye</tissue>
    </source>
</reference>
<dbReference type="EMBL" id="JBJUIK010000011">
    <property type="protein sequence ID" value="KAL3513508.1"/>
    <property type="molecule type" value="Genomic_DNA"/>
</dbReference>
<comment type="caution">
    <text evidence="3">The sequence shown here is derived from an EMBL/GenBank/DDBJ whole genome shotgun (WGS) entry which is preliminary data.</text>
</comment>
<name>A0ABD2Z1Y6_9GENT</name>
<feature type="transmembrane region" description="Helical" evidence="2">
    <location>
        <begin position="114"/>
        <end position="139"/>
    </location>
</feature>
<keyword evidence="2" id="KW-1133">Transmembrane helix</keyword>
<dbReference type="AlphaFoldDB" id="A0ABD2Z1Y6"/>
<evidence type="ECO:0000313" key="3">
    <source>
        <dbReference type="EMBL" id="KAL3513508.1"/>
    </source>
</evidence>
<organism evidence="3 4">
    <name type="scientific">Cinchona calisaya</name>
    <dbReference type="NCBI Taxonomy" id="153742"/>
    <lineage>
        <taxon>Eukaryota</taxon>
        <taxon>Viridiplantae</taxon>
        <taxon>Streptophyta</taxon>
        <taxon>Embryophyta</taxon>
        <taxon>Tracheophyta</taxon>
        <taxon>Spermatophyta</taxon>
        <taxon>Magnoliopsida</taxon>
        <taxon>eudicotyledons</taxon>
        <taxon>Gunneridae</taxon>
        <taxon>Pentapetalae</taxon>
        <taxon>asterids</taxon>
        <taxon>lamiids</taxon>
        <taxon>Gentianales</taxon>
        <taxon>Rubiaceae</taxon>
        <taxon>Cinchonoideae</taxon>
        <taxon>Cinchoneae</taxon>
        <taxon>Cinchona</taxon>
    </lineage>
</organism>
<keyword evidence="2" id="KW-0472">Membrane</keyword>
<feature type="compositionally biased region" description="Gly residues" evidence="1">
    <location>
        <begin position="10"/>
        <end position="21"/>
    </location>
</feature>
<evidence type="ECO:0000256" key="1">
    <source>
        <dbReference type="SAM" id="MobiDB-lite"/>
    </source>
</evidence>
<keyword evidence="2" id="KW-0812">Transmembrane</keyword>
<proteinExistence type="predicted"/>
<sequence length="164" mass="18056">MVLEDEAKEVGGGEVWSGSGNGEKREEEGAADLMVVMTPLDSSLDEQTCPPYFLNFVLDFVVKGVGIDFDIEVGEIIGEVDVEGRVWKFKERTVRVTGSRVGVAGEISGHWQRWMVAAAMLSLDCCYVAAPSAVIWLLLLLHGQQWLFSFLAIEAWCVVVWVGC</sequence>
<evidence type="ECO:0000313" key="4">
    <source>
        <dbReference type="Proteomes" id="UP001630127"/>
    </source>
</evidence>